<dbReference type="Proteomes" id="UP001311799">
    <property type="component" value="Unassembled WGS sequence"/>
</dbReference>
<accession>A0AAV9Y181</accession>
<dbReference type="Pfam" id="PF16093">
    <property type="entry name" value="PAC4"/>
    <property type="match status" value="1"/>
</dbReference>
<protein>
    <recommendedName>
        <fullName evidence="3">Proteasome assembly chaperone 3</fullName>
    </recommendedName>
</protein>
<organism evidence="1 2">
    <name type="scientific">Cryptosporidium xiaoi</name>
    <dbReference type="NCBI Taxonomy" id="659607"/>
    <lineage>
        <taxon>Eukaryota</taxon>
        <taxon>Sar</taxon>
        <taxon>Alveolata</taxon>
        <taxon>Apicomplexa</taxon>
        <taxon>Conoidasida</taxon>
        <taxon>Coccidia</taxon>
        <taxon>Eucoccidiorida</taxon>
        <taxon>Eimeriorina</taxon>
        <taxon>Cryptosporidiidae</taxon>
        <taxon>Cryptosporidium</taxon>
    </lineage>
</organism>
<dbReference type="InterPro" id="IPR032157">
    <property type="entry name" value="PAC4"/>
</dbReference>
<evidence type="ECO:0008006" key="3">
    <source>
        <dbReference type="Google" id="ProtNLM"/>
    </source>
</evidence>
<evidence type="ECO:0000313" key="1">
    <source>
        <dbReference type="EMBL" id="KAK6590681.1"/>
    </source>
</evidence>
<keyword evidence="2" id="KW-1185">Reference proteome</keyword>
<gene>
    <name evidence="1" type="ORF">RS030_142108</name>
</gene>
<proteinExistence type="predicted"/>
<name>A0AAV9Y181_9CRYT</name>
<sequence length="116" mass="13185">MKHITELFEINGKTIGVVIVNFGKSLFVWVGSESVKFDSLFVSFPRKNEKYSDDFVTTSLLDENELGYSISSHICKSQNIAISLSMNIEDELDSIEMRELQVFLNKKISEISLKSI</sequence>
<reference evidence="1 2" key="1">
    <citation type="submission" date="2023-10" db="EMBL/GenBank/DDBJ databases">
        <title>Comparative genomics analysis reveals potential genetic determinants of host preference in Cryptosporidium xiaoi.</title>
        <authorList>
            <person name="Xiao L."/>
            <person name="Li J."/>
        </authorList>
    </citation>
    <scope>NUCLEOTIDE SEQUENCE [LARGE SCALE GENOMIC DNA]</scope>
    <source>
        <strain evidence="1 2">52996</strain>
    </source>
</reference>
<comment type="caution">
    <text evidence="1">The sequence shown here is derived from an EMBL/GenBank/DDBJ whole genome shotgun (WGS) entry which is preliminary data.</text>
</comment>
<evidence type="ECO:0000313" key="2">
    <source>
        <dbReference type="Proteomes" id="UP001311799"/>
    </source>
</evidence>
<dbReference type="GO" id="GO:0043248">
    <property type="term" value="P:proteasome assembly"/>
    <property type="evidence" value="ECO:0007669"/>
    <property type="project" value="InterPro"/>
</dbReference>
<dbReference type="AlphaFoldDB" id="A0AAV9Y181"/>
<dbReference type="EMBL" id="JAWDEY010000005">
    <property type="protein sequence ID" value="KAK6590681.1"/>
    <property type="molecule type" value="Genomic_DNA"/>
</dbReference>